<dbReference type="GO" id="GO:0005886">
    <property type="term" value="C:plasma membrane"/>
    <property type="evidence" value="ECO:0007669"/>
    <property type="project" value="UniProtKB-SubCell"/>
</dbReference>
<keyword evidence="8" id="KW-0675">Receptor</keyword>
<feature type="non-terminal residue" evidence="11">
    <location>
        <position position="373"/>
    </location>
</feature>
<evidence type="ECO:0000256" key="2">
    <source>
        <dbReference type="ARBA" id="ARBA00022475"/>
    </source>
</evidence>
<dbReference type="Pfam" id="PF02949">
    <property type="entry name" value="7tm_6"/>
    <property type="match status" value="1"/>
</dbReference>
<evidence type="ECO:0000256" key="3">
    <source>
        <dbReference type="ARBA" id="ARBA00022606"/>
    </source>
</evidence>
<evidence type="ECO:0000256" key="10">
    <source>
        <dbReference type="SAM" id="Phobius"/>
    </source>
</evidence>
<keyword evidence="9" id="KW-0807">Transducer</keyword>
<accession>A0A482VCA5</accession>
<keyword evidence="12" id="KW-1185">Reference proteome</keyword>
<evidence type="ECO:0000256" key="1">
    <source>
        <dbReference type="ARBA" id="ARBA00004651"/>
    </source>
</evidence>
<dbReference type="PANTHER" id="PTHR21137:SF35">
    <property type="entry name" value="ODORANT RECEPTOR 19A-RELATED"/>
    <property type="match status" value="1"/>
</dbReference>
<feature type="transmembrane region" description="Helical" evidence="10">
    <location>
        <begin position="257"/>
        <end position="282"/>
    </location>
</feature>
<keyword evidence="5" id="KW-0552">Olfaction</keyword>
<dbReference type="AlphaFoldDB" id="A0A482VCA5"/>
<name>A0A482VCA5_ASBVE</name>
<keyword evidence="2" id="KW-1003">Cell membrane</keyword>
<dbReference type="GO" id="GO:0004984">
    <property type="term" value="F:olfactory receptor activity"/>
    <property type="evidence" value="ECO:0007669"/>
    <property type="project" value="InterPro"/>
</dbReference>
<keyword evidence="4 10" id="KW-0812">Transmembrane</keyword>
<dbReference type="PANTHER" id="PTHR21137">
    <property type="entry name" value="ODORANT RECEPTOR"/>
    <property type="match status" value="1"/>
</dbReference>
<feature type="transmembrane region" description="Helical" evidence="10">
    <location>
        <begin position="36"/>
        <end position="56"/>
    </location>
</feature>
<keyword evidence="3" id="KW-0716">Sensory transduction</keyword>
<dbReference type="EMBL" id="QDEB01115420">
    <property type="protein sequence ID" value="RZB40845.1"/>
    <property type="molecule type" value="Genomic_DNA"/>
</dbReference>
<evidence type="ECO:0000256" key="7">
    <source>
        <dbReference type="ARBA" id="ARBA00023136"/>
    </source>
</evidence>
<evidence type="ECO:0000256" key="6">
    <source>
        <dbReference type="ARBA" id="ARBA00022989"/>
    </source>
</evidence>
<sequence>MRDIIAQSFSINLNVMRILGLYPPETYKYLYKVCSYITYSIFVVLVSLLAILYVIFDEQHDILQLNLTGIYLAETVSFITKLLPFIRNGSRIKKCINYFGAPYFLPYLNKHKEIIDKCNNICRRNSMAYFTGVLLGEITWNIKPLLMKGNRFPIGIWLPFDAAADTRIYWTTYIFLAAASVYNGFAGTLVDPLIGGLACQATGQLKILKYNLQHLKESAKIETGTNEMIFSDLHSKIRESIELHKAILIFVQEYEECFSWIIFSQFASSVFGICFCCLQLSAAAPMSFNAFSAITYIMIMIGQIYFYCYYATQLLEEVFLANDSLTNAIYMGQWYEYDIVSRKALIIIMERSKKPMIVTAGKIISVTLQTFTM</sequence>
<protein>
    <submittedName>
        <fullName evidence="11">7tm 6 domain containing protein</fullName>
    </submittedName>
</protein>
<feature type="transmembrane region" description="Helical" evidence="10">
    <location>
        <begin position="288"/>
        <end position="310"/>
    </location>
</feature>
<organism evidence="11 12">
    <name type="scientific">Asbolus verrucosus</name>
    <name type="common">Desert ironclad beetle</name>
    <dbReference type="NCBI Taxonomy" id="1661398"/>
    <lineage>
        <taxon>Eukaryota</taxon>
        <taxon>Metazoa</taxon>
        <taxon>Ecdysozoa</taxon>
        <taxon>Arthropoda</taxon>
        <taxon>Hexapoda</taxon>
        <taxon>Insecta</taxon>
        <taxon>Pterygota</taxon>
        <taxon>Neoptera</taxon>
        <taxon>Endopterygota</taxon>
        <taxon>Coleoptera</taxon>
        <taxon>Polyphaga</taxon>
        <taxon>Cucujiformia</taxon>
        <taxon>Tenebrionidae</taxon>
        <taxon>Pimeliinae</taxon>
        <taxon>Asbolus</taxon>
    </lineage>
</organism>
<dbReference type="GO" id="GO:0007165">
    <property type="term" value="P:signal transduction"/>
    <property type="evidence" value="ECO:0007669"/>
    <property type="project" value="UniProtKB-KW"/>
</dbReference>
<reference evidence="11 12" key="1">
    <citation type="submission" date="2017-03" db="EMBL/GenBank/DDBJ databases">
        <title>Genome of the blue death feigning beetle - Asbolus verrucosus.</title>
        <authorList>
            <person name="Rider S.D."/>
        </authorList>
    </citation>
    <scope>NUCLEOTIDE SEQUENCE [LARGE SCALE GENOMIC DNA]</scope>
    <source>
        <strain evidence="11">Butters</strain>
        <tissue evidence="11">Head and leg muscle</tissue>
    </source>
</reference>
<dbReference type="InterPro" id="IPR004117">
    <property type="entry name" value="7tm6_olfct_rcpt"/>
</dbReference>
<evidence type="ECO:0000256" key="8">
    <source>
        <dbReference type="ARBA" id="ARBA00023170"/>
    </source>
</evidence>
<gene>
    <name evidence="11" type="ORF">BDFB_013340</name>
</gene>
<feature type="transmembrane region" description="Helical" evidence="10">
    <location>
        <begin position="62"/>
        <end position="83"/>
    </location>
</feature>
<comment type="subcellular location">
    <subcellularLocation>
        <location evidence="1">Cell membrane</location>
        <topology evidence="1">Multi-pass membrane protein</topology>
    </subcellularLocation>
</comment>
<evidence type="ECO:0000256" key="9">
    <source>
        <dbReference type="ARBA" id="ARBA00023224"/>
    </source>
</evidence>
<keyword evidence="7 10" id="KW-0472">Membrane</keyword>
<evidence type="ECO:0000256" key="5">
    <source>
        <dbReference type="ARBA" id="ARBA00022725"/>
    </source>
</evidence>
<dbReference type="Proteomes" id="UP000292052">
    <property type="component" value="Unassembled WGS sequence"/>
</dbReference>
<evidence type="ECO:0000313" key="12">
    <source>
        <dbReference type="Proteomes" id="UP000292052"/>
    </source>
</evidence>
<proteinExistence type="predicted"/>
<evidence type="ECO:0000313" key="11">
    <source>
        <dbReference type="EMBL" id="RZB40845.1"/>
    </source>
</evidence>
<dbReference type="GO" id="GO:0005549">
    <property type="term" value="F:odorant binding"/>
    <property type="evidence" value="ECO:0007669"/>
    <property type="project" value="InterPro"/>
</dbReference>
<comment type="caution">
    <text evidence="11">The sequence shown here is derived from an EMBL/GenBank/DDBJ whole genome shotgun (WGS) entry which is preliminary data.</text>
</comment>
<evidence type="ECO:0000256" key="4">
    <source>
        <dbReference type="ARBA" id="ARBA00022692"/>
    </source>
</evidence>
<dbReference type="OrthoDB" id="6747433at2759"/>
<keyword evidence="6 10" id="KW-1133">Transmembrane helix</keyword>